<keyword evidence="1" id="KW-1133">Transmembrane helix</keyword>
<evidence type="ECO:0000313" key="2">
    <source>
        <dbReference type="EMBL" id="SHK63938.1"/>
    </source>
</evidence>
<dbReference type="Proteomes" id="UP000184130">
    <property type="component" value="Unassembled WGS sequence"/>
</dbReference>
<gene>
    <name evidence="2" type="ORF">SAMN05216463_1085</name>
</gene>
<protein>
    <submittedName>
        <fullName evidence="2">Uncharacterized protein</fullName>
    </submittedName>
</protein>
<feature type="transmembrane region" description="Helical" evidence="1">
    <location>
        <begin position="101"/>
        <end position="127"/>
    </location>
</feature>
<feature type="transmembrane region" description="Helical" evidence="1">
    <location>
        <begin position="159"/>
        <end position="181"/>
    </location>
</feature>
<accession>A0A1M6U4E3</accession>
<dbReference type="EMBL" id="FRBD01000008">
    <property type="protein sequence ID" value="SHK63938.1"/>
    <property type="molecule type" value="Genomic_DNA"/>
</dbReference>
<keyword evidence="1" id="KW-0472">Membrane</keyword>
<sequence length="259" mass="29706">MFDYRGLHDMAFLALYWGAAVLALLAALYLLCRRKNLLMHESGPEELLTIELPSGRKLRLGRPRRSSPRLRRWTAAALVAMALSHVWWYGVGQWWLVDDHLVRTLLVIMLDHMTLVPLLMGVLLAMLQDRRRPLWPWLLVQAPVAVLGAVGMAQRSWLLGYTLACWWQLGSIAVFITYYIYALRQYGRWLLMSYADLEHKQVWQSLALALVFFAIYGLYTSNMGALSREYLSQVLTVAIVAFLVWRAETLEELSDGGPP</sequence>
<dbReference type="AlphaFoldDB" id="A0A1M6U4E3"/>
<evidence type="ECO:0000313" key="3">
    <source>
        <dbReference type="Proteomes" id="UP000184130"/>
    </source>
</evidence>
<keyword evidence="1" id="KW-0812">Transmembrane</keyword>
<reference evidence="2 3" key="1">
    <citation type="submission" date="2016-11" db="EMBL/GenBank/DDBJ databases">
        <authorList>
            <person name="Jaros S."/>
            <person name="Januszkiewicz K."/>
            <person name="Wedrychowicz H."/>
        </authorList>
    </citation>
    <scope>NUCLEOTIDE SEQUENCE [LARGE SCALE GENOMIC DNA]</scope>
    <source>
        <strain evidence="2 3">KHT3</strain>
    </source>
</reference>
<organism evidence="2 3">
    <name type="scientific">Xylanibacter ruminicola</name>
    <name type="common">Prevotella ruminicola</name>
    <dbReference type="NCBI Taxonomy" id="839"/>
    <lineage>
        <taxon>Bacteria</taxon>
        <taxon>Pseudomonadati</taxon>
        <taxon>Bacteroidota</taxon>
        <taxon>Bacteroidia</taxon>
        <taxon>Bacteroidales</taxon>
        <taxon>Prevotellaceae</taxon>
        <taxon>Xylanibacter</taxon>
    </lineage>
</organism>
<evidence type="ECO:0000256" key="1">
    <source>
        <dbReference type="SAM" id="Phobius"/>
    </source>
</evidence>
<feature type="transmembrane region" description="Helical" evidence="1">
    <location>
        <begin position="134"/>
        <end position="153"/>
    </location>
</feature>
<name>A0A1M6U4E3_XYLRU</name>
<dbReference type="RefSeq" id="WP_139261465.1">
    <property type="nucleotide sequence ID" value="NZ_FRBD01000008.1"/>
</dbReference>
<proteinExistence type="predicted"/>
<feature type="transmembrane region" description="Helical" evidence="1">
    <location>
        <begin position="202"/>
        <end position="218"/>
    </location>
</feature>
<feature type="transmembrane region" description="Helical" evidence="1">
    <location>
        <begin position="12"/>
        <end position="32"/>
    </location>
</feature>
<feature type="transmembrane region" description="Helical" evidence="1">
    <location>
        <begin position="70"/>
        <end position="89"/>
    </location>
</feature>
<feature type="transmembrane region" description="Helical" evidence="1">
    <location>
        <begin position="230"/>
        <end position="247"/>
    </location>
</feature>
<dbReference type="OrthoDB" id="1028319at2"/>